<evidence type="ECO:0000313" key="6">
    <source>
        <dbReference type="EMBL" id="KAK6148388.1"/>
    </source>
</evidence>
<evidence type="ECO:0000256" key="4">
    <source>
        <dbReference type="SAM" id="SignalP"/>
    </source>
</evidence>
<gene>
    <name evidence="6" type="ORF">DH2020_019300</name>
</gene>
<dbReference type="NCBIfam" id="TIGR01614">
    <property type="entry name" value="PME_inhib"/>
    <property type="match status" value="1"/>
</dbReference>
<comment type="similarity">
    <text evidence="3">Belongs to the PMEI family.</text>
</comment>
<feature type="chain" id="PRO_5045947842" description="Pectinesterase inhibitor domain-containing protein" evidence="4">
    <location>
        <begin position="25"/>
        <end position="181"/>
    </location>
</feature>
<reference evidence="6 7" key="1">
    <citation type="journal article" date="2021" name="Comput. Struct. Biotechnol. J.">
        <title>De novo genome assembly of the potent medicinal plant Rehmannia glutinosa using nanopore technology.</title>
        <authorList>
            <person name="Ma L."/>
            <person name="Dong C."/>
            <person name="Song C."/>
            <person name="Wang X."/>
            <person name="Zheng X."/>
            <person name="Niu Y."/>
            <person name="Chen S."/>
            <person name="Feng W."/>
        </authorList>
    </citation>
    <scope>NUCLEOTIDE SEQUENCE [LARGE SCALE GENOMIC DNA]</scope>
    <source>
        <strain evidence="6">DH-2019</strain>
    </source>
</reference>
<sequence length="181" mass="20358">MVKSLHKKSFSYIYLLNLVLLTSGKLFASATLLEDVCRQTHDQPHCMNVLGSDPRTHNADLYELGLITIDLGSYSATGTKVKIHTLLLSEKDPQLRTRFVMCDDYYEDAIDSLRDAVDYLKRGDYTEFNLDGGSAYADAIDCEDAFKAPPAYISPLTDENYRLKQFGEIITIIANMFPVKA</sequence>
<dbReference type="PANTHER" id="PTHR36710">
    <property type="entry name" value="PECTINESTERASE INHIBITOR-LIKE"/>
    <property type="match status" value="1"/>
</dbReference>
<dbReference type="InterPro" id="IPR035513">
    <property type="entry name" value="Invertase/methylesterase_inhib"/>
</dbReference>
<evidence type="ECO:0000256" key="3">
    <source>
        <dbReference type="ARBA" id="ARBA00038471"/>
    </source>
</evidence>
<keyword evidence="1 4" id="KW-0732">Signal</keyword>
<dbReference type="EMBL" id="JABTTQ020000010">
    <property type="protein sequence ID" value="KAK6148388.1"/>
    <property type="molecule type" value="Genomic_DNA"/>
</dbReference>
<organism evidence="6 7">
    <name type="scientific">Rehmannia glutinosa</name>
    <name type="common">Chinese foxglove</name>
    <dbReference type="NCBI Taxonomy" id="99300"/>
    <lineage>
        <taxon>Eukaryota</taxon>
        <taxon>Viridiplantae</taxon>
        <taxon>Streptophyta</taxon>
        <taxon>Embryophyta</taxon>
        <taxon>Tracheophyta</taxon>
        <taxon>Spermatophyta</taxon>
        <taxon>Magnoliopsida</taxon>
        <taxon>eudicotyledons</taxon>
        <taxon>Gunneridae</taxon>
        <taxon>Pentapetalae</taxon>
        <taxon>asterids</taxon>
        <taxon>lamiids</taxon>
        <taxon>Lamiales</taxon>
        <taxon>Orobanchaceae</taxon>
        <taxon>Rehmannieae</taxon>
        <taxon>Rehmannia</taxon>
    </lineage>
</organism>
<name>A0ABR0WLF2_REHGL</name>
<accession>A0ABR0WLF2</accession>
<evidence type="ECO:0000259" key="5">
    <source>
        <dbReference type="SMART" id="SM00856"/>
    </source>
</evidence>
<dbReference type="SUPFAM" id="SSF101148">
    <property type="entry name" value="Plant invertase/pectin methylesterase inhibitor"/>
    <property type="match status" value="1"/>
</dbReference>
<comment type="caution">
    <text evidence="6">The sequence shown here is derived from an EMBL/GenBank/DDBJ whole genome shotgun (WGS) entry which is preliminary data.</text>
</comment>
<evidence type="ECO:0000256" key="1">
    <source>
        <dbReference type="ARBA" id="ARBA00022729"/>
    </source>
</evidence>
<proteinExistence type="inferred from homology"/>
<keyword evidence="7" id="KW-1185">Reference proteome</keyword>
<feature type="signal peptide" evidence="4">
    <location>
        <begin position="1"/>
        <end position="24"/>
    </location>
</feature>
<protein>
    <recommendedName>
        <fullName evidence="5">Pectinesterase inhibitor domain-containing protein</fullName>
    </recommendedName>
</protein>
<dbReference type="PANTHER" id="PTHR36710:SF8">
    <property type="entry name" value="PECTINESTERASE INHIBITOR-LIKE"/>
    <property type="match status" value="1"/>
</dbReference>
<keyword evidence="2" id="KW-1015">Disulfide bond</keyword>
<evidence type="ECO:0000256" key="2">
    <source>
        <dbReference type="ARBA" id="ARBA00023157"/>
    </source>
</evidence>
<dbReference type="InterPro" id="IPR006501">
    <property type="entry name" value="Pectinesterase_inhib_dom"/>
</dbReference>
<feature type="domain" description="Pectinesterase inhibitor" evidence="5">
    <location>
        <begin position="28"/>
        <end position="173"/>
    </location>
</feature>
<dbReference type="InterPro" id="IPR034086">
    <property type="entry name" value="PMEI_plant"/>
</dbReference>
<dbReference type="InterPro" id="IPR052421">
    <property type="entry name" value="PCW_Enzyme_Inhibitor"/>
</dbReference>
<dbReference type="Proteomes" id="UP001318860">
    <property type="component" value="Unassembled WGS sequence"/>
</dbReference>
<dbReference type="SMART" id="SM00856">
    <property type="entry name" value="PMEI"/>
    <property type="match status" value="1"/>
</dbReference>
<dbReference type="Gene3D" id="1.20.140.40">
    <property type="entry name" value="Invertase/pectin methylesterase inhibitor family protein"/>
    <property type="match status" value="1"/>
</dbReference>
<dbReference type="Pfam" id="PF04043">
    <property type="entry name" value="PMEI"/>
    <property type="match status" value="1"/>
</dbReference>
<evidence type="ECO:0000313" key="7">
    <source>
        <dbReference type="Proteomes" id="UP001318860"/>
    </source>
</evidence>
<dbReference type="CDD" id="cd15797">
    <property type="entry name" value="PMEI"/>
    <property type="match status" value="1"/>
</dbReference>